<keyword evidence="3" id="KW-1185">Reference proteome</keyword>
<dbReference type="SUPFAM" id="SSF53474">
    <property type="entry name" value="alpha/beta-Hydrolases"/>
    <property type="match status" value="1"/>
</dbReference>
<sequence>MATTDNAAKSRQETLRVAGPAGEIAVLVQGDPAGAPIFMTHSILSSSMMWDDEAALLAARGYRVIRADTRGHGQSQPPAGPCTMDALAADTIAVLDALGIERVHYVGLSLGGMSGFGLGIRHARRLSSLCLCDARADTPPELQPVWAERIAIAREQGTAALADATVERWFGRPFADAHPDVARRFRQQAAATSDAGFIGCAQAIQGLDYLADVGGITVPTTLLVGANDGPLPDAMRHLQSLIRGAELEVIPDAGHLPNIDQPAAFQGALLRHFDRVRNRQ</sequence>
<comment type="caution">
    <text evidence="2">The sequence shown here is derived from an EMBL/GenBank/DDBJ whole genome shotgun (WGS) entry which is preliminary data.</text>
</comment>
<dbReference type="RefSeq" id="WP_130356728.1">
    <property type="nucleotide sequence ID" value="NZ_SGXC01000001.1"/>
</dbReference>
<name>A0A4Q7NKA5_9BURK</name>
<gene>
    <name evidence="2" type="ORF">EV675_1550</name>
</gene>
<organism evidence="2 3">
    <name type="scientific">Pigmentiphaga kullae</name>
    <dbReference type="NCBI Taxonomy" id="151784"/>
    <lineage>
        <taxon>Bacteria</taxon>
        <taxon>Pseudomonadati</taxon>
        <taxon>Pseudomonadota</taxon>
        <taxon>Betaproteobacteria</taxon>
        <taxon>Burkholderiales</taxon>
        <taxon>Alcaligenaceae</taxon>
        <taxon>Pigmentiphaga</taxon>
    </lineage>
</organism>
<proteinExistence type="predicted"/>
<dbReference type="InterPro" id="IPR000073">
    <property type="entry name" value="AB_hydrolase_1"/>
</dbReference>
<protein>
    <submittedName>
        <fullName evidence="2">3-oxoadipate enol-lactonase</fullName>
    </submittedName>
</protein>
<evidence type="ECO:0000259" key="1">
    <source>
        <dbReference type="Pfam" id="PF00561"/>
    </source>
</evidence>
<dbReference type="PANTHER" id="PTHR43798:SF29">
    <property type="entry name" value="AB HYDROLASE-1 DOMAIN-CONTAINING PROTEIN"/>
    <property type="match status" value="1"/>
</dbReference>
<dbReference type="InterPro" id="IPR029058">
    <property type="entry name" value="AB_hydrolase_fold"/>
</dbReference>
<dbReference type="InterPro" id="IPR050266">
    <property type="entry name" value="AB_hydrolase_sf"/>
</dbReference>
<feature type="domain" description="AB hydrolase-1" evidence="1">
    <location>
        <begin position="36"/>
        <end position="261"/>
    </location>
</feature>
<dbReference type="Proteomes" id="UP000292445">
    <property type="component" value="Unassembled WGS sequence"/>
</dbReference>
<reference evidence="2 3" key="1">
    <citation type="submission" date="2019-02" db="EMBL/GenBank/DDBJ databases">
        <title>Genomic Encyclopedia of Type Strains, Phase IV (KMG-IV): sequencing the most valuable type-strain genomes for metagenomic binning, comparative biology and taxonomic classification.</title>
        <authorList>
            <person name="Goeker M."/>
        </authorList>
    </citation>
    <scope>NUCLEOTIDE SEQUENCE [LARGE SCALE GENOMIC DNA]</scope>
    <source>
        <strain evidence="2 3">K24</strain>
    </source>
</reference>
<evidence type="ECO:0000313" key="3">
    <source>
        <dbReference type="Proteomes" id="UP000292445"/>
    </source>
</evidence>
<dbReference type="Pfam" id="PF00561">
    <property type="entry name" value="Abhydrolase_1"/>
    <property type="match status" value="1"/>
</dbReference>
<dbReference type="AlphaFoldDB" id="A0A4Q7NKA5"/>
<dbReference type="PANTHER" id="PTHR43798">
    <property type="entry name" value="MONOACYLGLYCEROL LIPASE"/>
    <property type="match status" value="1"/>
</dbReference>
<dbReference type="EMBL" id="SGXC01000001">
    <property type="protein sequence ID" value="RZS85521.1"/>
    <property type="molecule type" value="Genomic_DNA"/>
</dbReference>
<evidence type="ECO:0000313" key="2">
    <source>
        <dbReference type="EMBL" id="RZS85521.1"/>
    </source>
</evidence>
<accession>A0A4Q7NKA5</accession>
<dbReference type="Gene3D" id="3.40.50.1820">
    <property type="entry name" value="alpha/beta hydrolase"/>
    <property type="match status" value="1"/>
</dbReference>
<dbReference type="PRINTS" id="PR00111">
    <property type="entry name" value="ABHYDROLASE"/>
</dbReference>
<dbReference type="OrthoDB" id="9793083at2"/>